<reference evidence="3" key="1">
    <citation type="submission" date="2025-08" db="UniProtKB">
        <authorList>
            <consortium name="RefSeq"/>
        </authorList>
    </citation>
    <scope>IDENTIFICATION</scope>
</reference>
<name>A0A6P6RZE0_9EIME</name>
<dbReference type="RefSeq" id="XP_026192899.1">
    <property type="nucleotide sequence ID" value="XM_026337114.1"/>
</dbReference>
<protein>
    <submittedName>
        <fullName evidence="3">Uncharacterized protein LOC113147232</fullName>
    </submittedName>
</protein>
<keyword evidence="2" id="KW-1185">Reference proteome</keyword>
<dbReference type="GO" id="GO:0005892">
    <property type="term" value="C:acetylcholine-gated channel complex"/>
    <property type="evidence" value="ECO:0007669"/>
    <property type="project" value="InterPro"/>
</dbReference>
<keyword evidence="1" id="KW-0812">Transmembrane</keyword>
<evidence type="ECO:0000313" key="3">
    <source>
        <dbReference type="RefSeq" id="XP_026192899.1"/>
    </source>
</evidence>
<organism evidence="2 3">
    <name type="scientific">Cyclospora cayetanensis</name>
    <dbReference type="NCBI Taxonomy" id="88456"/>
    <lineage>
        <taxon>Eukaryota</taxon>
        <taxon>Sar</taxon>
        <taxon>Alveolata</taxon>
        <taxon>Apicomplexa</taxon>
        <taxon>Conoidasida</taxon>
        <taxon>Coccidia</taxon>
        <taxon>Eucoccidiorida</taxon>
        <taxon>Eimeriorina</taxon>
        <taxon>Eimeriidae</taxon>
        <taxon>Cyclospora</taxon>
    </lineage>
</organism>
<keyword evidence="1" id="KW-0472">Membrane</keyword>
<proteinExistence type="predicted"/>
<dbReference type="Gene3D" id="3.10.310.50">
    <property type="match status" value="1"/>
</dbReference>
<dbReference type="PANTHER" id="PTHR33748">
    <property type="entry name" value="PROTEIN CBG04600"/>
    <property type="match status" value="1"/>
</dbReference>
<feature type="transmembrane region" description="Helical" evidence="1">
    <location>
        <begin position="150"/>
        <end position="170"/>
    </location>
</feature>
<keyword evidence="1" id="KW-1133">Transmembrane helix</keyword>
<dbReference type="Pfam" id="PF17175">
    <property type="entry name" value="MOLO1"/>
    <property type="match status" value="1"/>
</dbReference>
<dbReference type="OrthoDB" id="345084at2759"/>
<dbReference type="GeneID" id="113147232"/>
<feature type="transmembrane region" description="Helical" evidence="1">
    <location>
        <begin position="182"/>
        <end position="205"/>
    </location>
</feature>
<evidence type="ECO:0000256" key="1">
    <source>
        <dbReference type="SAM" id="Phobius"/>
    </source>
</evidence>
<dbReference type="PANTHER" id="PTHR33748:SF5">
    <property type="entry name" value="GROUND-LIKE DOMAIN-CONTAINING PROTEIN"/>
    <property type="match status" value="1"/>
</dbReference>
<dbReference type="InterPro" id="IPR033438">
    <property type="entry name" value="MOLO1"/>
</dbReference>
<evidence type="ECO:0000313" key="2">
    <source>
        <dbReference type="Proteomes" id="UP000515125"/>
    </source>
</evidence>
<sequence>MLYTASTFPNPFTDTERCTFSSRQTHSWFCDPEKLLSPEEQAELESALLKVRDQRAHSCADGQLHHFQAPVAVVPSLLVTDTQTVQQAADSMANQLLRQWGVGNKPCHDGLLLMFVKNHLIVSLAGRGKLRERFIGRKLFVSFLRARLNLTYLTSGSVGAALITGVDLVGSQLPQAPTGLGWVAYLIIGLIVCYVFSVVVVYYVLTYSLGKRFEAGD</sequence>
<dbReference type="AlphaFoldDB" id="A0A6P6RZE0"/>
<dbReference type="Proteomes" id="UP000515125">
    <property type="component" value="Unplaced"/>
</dbReference>
<gene>
    <name evidence="3" type="primary">LOC113147232</name>
</gene>
<accession>A0A6P6RZE0</accession>